<dbReference type="NCBIfam" id="NF003767">
    <property type="entry name" value="PRK05363.1"/>
    <property type="match status" value="1"/>
</dbReference>
<dbReference type="InterPro" id="IPR036374">
    <property type="entry name" value="OxRdtase_Mopterin-bd_sf"/>
</dbReference>
<evidence type="ECO:0000313" key="2">
    <source>
        <dbReference type="EMBL" id="MBC9209008.1"/>
    </source>
</evidence>
<dbReference type="GO" id="GO:0016491">
    <property type="term" value="F:oxidoreductase activity"/>
    <property type="evidence" value="ECO:0007669"/>
    <property type="project" value="UniProtKB-KW"/>
</dbReference>
<dbReference type="EMBL" id="JACTVA010000043">
    <property type="protein sequence ID" value="MBC9209008.1"/>
    <property type="molecule type" value="Genomic_DNA"/>
</dbReference>
<evidence type="ECO:0000313" key="3">
    <source>
        <dbReference type="Proteomes" id="UP000626026"/>
    </source>
</evidence>
<evidence type="ECO:0000259" key="1">
    <source>
        <dbReference type="Pfam" id="PF00174"/>
    </source>
</evidence>
<sequence>MPIHIRRGWELPESAATPEHLVLGRRKAMLGLGSILAAGTVIHPAGAQDAPSVAAMRNPRFEPGRALTAEREATNYNNYYEFGTSKGVASVAQRLPQRPWTVKLDGMVETPVELGLDDLLKKVSLEERVLRHRCVEAWAMTVPWTGFPMSALLKMATPLASAKYVVFETAADRATMPGLRQSWFPWPYKEGCTIAEAGNELCFMAVGLYGKPVPPQNGGPVRVLFPWKYGFKSGKAITRITFTDQRPVSFWEKLQASEYGFWANVNPQVPHPRWSQARERLLGSGEMVPTQLFNGYADFVASMYTDIKGENLYL</sequence>
<reference evidence="2 3" key="1">
    <citation type="journal article" date="2013" name="Int. J. Syst. Evol. Microbiol.">
        <title>Roseomonas aerophila sp. nov., isolated from air.</title>
        <authorList>
            <person name="Kim S.J."/>
            <person name="Weon H.Y."/>
            <person name="Ahn J.H."/>
            <person name="Hong S.B."/>
            <person name="Seok S.J."/>
            <person name="Whang K.S."/>
            <person name="Kwon S.W."/>
        </authorList>
    </citation>
    <scope>NUCLEOTIDE SEQUENCE [LARGE SCALE GENOMIC DNA]</scope>
    <source>
        <strain evidence="2 3">NBRC 108923</strain>
    </source>
</reference>
<dbReference type="EC" id="1.8.5.-" evidence="2"/>
<dbReference type="PANTHER" id="PTHR43032">
    <property type="entry name" value="PROTEIN-METHIONINE-SULFOXIDE REDUCTASE"/>
    <property type="match status" value="1"/>
</dbReference>
<dbReference type="SUPFAM" id="SSF56524">
    <property type="entry name" value="Oxidoreductase molybdopterin-binding domain"/>
    <property type="match status" value="1"/>
</dbReference>
<keyword evidence="2" id="KW-0560">Oxidoreductase</keyword>
<keyword evidence="3" id="KW-1185">Reference proteome</keyword>
<dbReference type="Proteomes" id="UP000626026">
    <property type="component" value="Unassembled WGS sequence"/>
</dbReference>
<dbReference type="Pfam" id="PF00174">
    <property type="entry name" value="Oxidored_molyb"/>
    <property type="match status" value="1"/>
</dbReference>
<proteinExistence type="predicted"/>
<protein>
    <submittedName>
        <fullName evidence="2">Protein-methionine-sulfoxide reductase catalytic subunit MsrP</fullName>
        <ecNumber evidence="2">1.8.5.-</ecNumber>
    </submittedName>
</protein>
<name>A0ABR7RRP4_9PROT</name>
<dbReference type="PANTHER" id="PTHR43032:SF3">
    <property type="entry name" value="PROTEIN-METHIONINE-SULFOXIDE REDUCTASE CATALYTIC SUBUNIT MSRP"/>
    <property type="match status" value="1"/>
</dbReference>
<dbReference type="InterPro" id="IPR000572">
    <property type="entry name" value="OxRdtase_Mopterin-bd_dom"/>
</dbReference>
<feature type="domain" description="Oxidoreductase molybdopterin-binding" evidence="1">
    <location>
        <begin position="97"/>
        <end position="251"/>
    </location>
</feature>
<gene>
    <name evidence="2" type="primary">msrP</name>
    <name evidence="2" type="ORF">IBL26_19345</name>
</gene>
<dbReference type="Gene3D" id="3.90.420.10">
    <property type="entry name" value="Oxidoreductase, molybdopterin-binding domain"/>
    <property type="match status" value="1"/>
</dbReference>
<organism evidence="2 3">
    <name type="scientific">Teichococcus aerophilus</name>
    <dbReference type="NCBI Taxonomy" id="1224513"/>
    <lineage>
        <taxon>Bacteria</taxon>
        <taxon>Pseudomonadati</taxon>
        <taxon>Pseudomonadota</taxon>
        <taxon>Alphaproteobacteria</taxon>
        <taxon>Acetobacterales</taxon>
        <taxon>Roseomonadaceae</taxon>
        <taxon>Roseomonas</taxon>
    </lineage>
</organism>
<dbReference type="RefSeq" id="WP_187786154.1">
    <property type="nucleotide sequence ID" value="NZ_JACTVA010000043.1"/>
</dbReference>
<comment type="caution">
    <text evidence="2">The sequence shown here is derived from an EMBL/GenBank/DDBJ whole genome shotgun (WGS) entry which is preliminary data.</text>
</comment>
<accession>A0ABR7RRP4</accession>